<organism evidence="2 3">
    <name type="scientific">Streptomyces caniferus</name>
    <dbReference type="NCBI Taxonomy" id="285557"/>
    <lineage>
        <taxon>Bacteria</taxon>
        <taxon>Bacillati</taxon>
        <taxon>Actinomycetota</taxon>
        <taxon>Actinomycetes</taxon>
        <taxon>Kitasatosporales</taxon>
        <taxon>Streptomycetaceae</taxon>
        <taxon>Streptomyces</taxon>
    </lineage>
</organism>
<gene>
    <name evidence="2" type="ORF">OG727_35875</name>
</gene>
<evidence type="ECO:0000313" key="3">
    <source>
        <dbReference type="Proteomes" id="UP001432292"/>
    </source>
</evidence>
<reference evidence="2" key="1">
    <citation type="submission" date="2022-10" db="EMBL/GenBank/DDBJ databases">
        <title>The complete genomes of actinobacterial strains from the NBC collection.</title>
        <authorList>
            <person name="Joergensen T.S."/>
            <person name="Alvarez Arevalo M."/>
            <person name="Sterndorff E.B."/>
            <person name="Faurdal D."/>
            <person name="Vuksanovic O."/>
            <person name="Mourched A.-S."/>
            <person name="Charusanti P."/>
            <person name="Shaw S."/>
            <person name="Blin K."/>
            <person name="Weber T."/>
        </authorList>
    </citation>
    <scope>NUCLEOTIDE SEQUENCE</scope>
    <source>
        <strain evidence="2">NBC_01256</strain>
    </source>
</reference>
<keyword evidence="1" id="KW-1133">Transmembrane helix</keyword>
<keyword evidence="1" id="KW-0472">Membrane</keyword>
<accession>A0ABZ1VWR0</accession>
<feature type="transmembrane region" description="Helical" evidence="1">
    <location>
        <begin position="35"/>
        <end position="55"/>
    </location>
</feature>
<name>A0ABZ1VWR0_9ACTN</name>
<keyword evidence="1" id="KW-0812">Transmembrane</keyword>
<dbReference type="GeneID" id="96633590"/>
<sequence length="227" mass="24094">MEAGYVLRGLRAVAFATVCVLLTALGHALSSGSPLLWHVVLAAVLGSSAGAWCFARRERGPVTVGLLTAGTQAALHTAFALSQTAPGHGDGSWSLVRLVRKALACDGGTLLSSARFGSRLVRDPMGGMPPSLHEGMQNGGHPMLAAHVVVAALSAWWMWGGEQAVFRVVRTVSLVVFRRIFPAVRPLLPAVLQDARVPEQRPRRALREQLLAHVVSLRGPPREPAAC</sequence>
<protein>
    <submittedName>
        <fullName evidence="2">PE-PGRS family protein</fullName>
    </submittedName>
</protein>
<proteinExistence type="predicted"/>
<dbReference type="Proteomes" id="UP001432292">
    <property type="component" value="Chromosome"/>
</dbReference>
<dbReference type="RefSeq" id="WP_159477978.1">
    <property type="nucleotide sequence ID" value="NZ_BAAATH010000061.1"/>
</dbReference>
<keyword evidence="3" id="KW-1185">Reference proteome</keyword>
<evidence type="ECO:0000256" key="1">
    <source>
        <dbReference type="SAM" id="Phobius"/>
    </source>
</evidence>
<evidence type="ECO:0000313" key="2">
    <source>
        <dbReference type="EMBL" id="WUS27236.1"/>
    </source>
</evidence>
<feature type="transmembrane region" description="Helical" evidence="1">
    <location>
        <begin position="12"/>
        <end position="29"/>
    </location>
</feature>
<dbReference type="EMBL" id="CP108473">
    <property type="protein sequence ID" value="WUS27236.1"/>
    <property type="molecule type" value="Genomic_DNA"/>
</dbReference>